<organism evidence="2 3">
    <name type="scientific">Dryococelus australis</name>
    <dbReference type="NCBI Taxonomy" id="614101"/>
    <lineage>
        <taxon>Eukaryota</taxon>
        <taxon>Metazoa</taxon>
        <taxon>Ecdysozoa</taxon>
        <taxon>Arthropoda</taxon>
        <taxon>Hexapoda</taxon>
        <taxon>Insecta</taxon>
        <taxon>Pterygota</taxon>
        <taxon>Neoptera</taxon>
        <taxon>Polyneoptera</taxon>
        <taxon>Phasmatodea</taxon>
        <taxon>Verophasmatodea</taxon>
        <taxon>Anareolatae</taxon>
        <taxon>Phasmatidae</taxon>
        <taxon>Eurycanthinae</taxon>
        <taxon>Dryococelus</taxon>
    </lineage>
</organism>
<gene>
    <name evidence="2" type="ORF">PR048_001132</name>
</gene>
<evidence type="ECO:0000313" key="3">
    <source>
        <dbReference type="Proteomes" id="UP001159363"/>
    </source>
</evidence>
<protein>
    <recommendedName>
        <fullName evidence="1">DUF4371 domain-containing protein</fullName>
    </recommendedName>
</protein>
<keyword evidence="3" id="KW-1185">Reference proteome</keyword>
<dbReference type="PANTHER" id="PTHR45749">
    <property type="match status" value="1"/>
</dbReference>
<reference evidence="2 3" key="1">
    <citation type="submission" date="2023-02" db="EMBL/GenBank/DDBJ databases">
        <title>LHISI_Scaffold_Assembly.</title>
        <authorList>
            <person name="Stuart O.P."/>
            <person name="Cleave R."/>
            <person name="Magrath M.J.L."/>
            <person name="Mikheyev A.S."/>
        </authorList>
    </citation>
    <scope>NUCLEOTIDE SEQUENCE [LARGE SCALE GENOMIC DNA]</scope>
    <source>
        <strain evidence="2">Daus_M_001</strain>
        <tissue evidence="2">Leg muscle</tissue>
    </source>
</reference>
<comment type="caution">
    <text evidence="2">The sequence shown here is derived from an EMBL/GenBank/DDBJ whole genome shotgun (WGS) entry which is preliminary data.</text>
</comment>
<feature type="domain" description="DUF4371" evidence="1">
    <location>
        <begin position="24"/>
        <end position="104"/>
    </location>
</feature>
<accession>A0ABQ9IHU6</accession>
<dbReference type="EMBL" id="JARBHB010000001">
    <property type="protein sequence ID" value="KAJ8895794.1"/>
    <property type="molecule type" value="Genomic_DNA"/>
</dbReference>
<evidence type="ECO:0000313" key="2">
    <source>
        <dbReference type="EMBL" id="KAJ8895794.1"/>
    </source>
</evidence>
<dbReference type="InterPro" id="IPR025398">
    <property type="entry name" value="DUF4371"/>
</dbReference>
<dbReference type="PANTHER" id="PTHR45749:SF21">
    <property type="entry name" value="DUF4371 DOMAIN-CONTAINING PROTEIN"/>
    <property type="match status" value="1"/>
</dbReference>
<name>A0ABQ9IHU6_9NEOP</name>
<dbReference type="Proteomes" id="UP001159363">
    <property type="component" value="Chromosome 1"/>
</dbReference>
<sequence>MGLLEERCLAVPELNQCLKRHNKYLMIVDSTTDVHGMEHFSLCLRFVHPGSLEVNEVLVGLYNPVDSRGKALASAIQDALRRLNLSLDNLRGHYFDGAANMSGRETGV</sequence>
<evidence type="ECO:0000259" key="1">
    <source>
        <dbReference type="Pfam" id="PF14291"/>
    </source>
</evidence>
<proteinExistence type="predicted"/>
<dbReference type="Pfam" id="PF14291">
    <property type="entry name" value="DUF4371"/>
    <property type="match status" value="1"/>
</dbReference>